<evidence type="ECO:0000256" key="1">
    <source>
        <dbReference type="SAM" id="SignalP"/>
    </source>
</evidence>
<dbReference type="AlphaFoldDB" id="A0A6A7A361"/>
<reference evidence="2" key="1">
    <citation type="journal article" date="2020" name="Stud. Mycol.">
        <title>101 Dothideomycetes genomes: a test case for predicting lifestyles and emergence of pathogens.</title>
        <authorList>
            <person name="Haridas S."/>
            <person name="Albert R."/>
            <person name="Binder M."/>
            <person name="Bloem J."/>
            <person name="Labutti K."/>
            <person name="Salamov A."/>
            <person name="Andreopoulos B."/>
            <person name="Baker S."/>
            <person name="Barry K."/>
            <person name="Bills G."/>
            <person name="Bluhm B."/>
            <person name="Cannon C."/>
            <person name="Castanera R."/>
            <person name="Culley D."/>
            <person name="Daum C."/>
            <person name="Ezra D."/>
            <person name="Gonzalez J."/>
            <person name="Henrissat B."/>
            <person name="Kuo A."/>
            <person name="Liang C."/>
            <person name="Lipzen A."/>
            <person name="Lutzoni F."/>
            <person name="Magnuson J."/>
            <person name="Mondo S."/>
            <person name="Nolan M."/>
            <person name="Ohm R."/>
            <person name="Pangilinan J."/>
            <person name="Park H.-J."/>
            <person name="Ramirez L."/>
            <person name="Alfaro M."/>
            <person name="Sun H."/>
            <person name="Tritt A."/>
            <person name="Yoshinaga Y."/>
            <person name="Zwiers L.-H."/>
            <person name="Turgeon B."/>
            <person name="Goodwin S."/>
            <person name="Spatafora J."/>
            <person name="Crous P."/>
            <person name="Grigoriev I."/>
        </authorList>
    </citation>
    <scope>NUCLEOTIDE SEQUENCE</scope>
    <source>
        <strain evidence="2">CBS 113818</strain>
    </source>
</reference>
<dbReference type="EMBL" id="MU006224">
    <property type="protein sequence ID" value="KAF2827546.1"/>
    <property type="molecule type" value="Genomic_DNA"/>
</dbReference>
<feature type="signal peptide" evidence="1">
    <location>
        <begin position="1"/>
        <end position="20"/>
    </location>
</feature>
<gene>
    <name evidence="2" type="ORF">CC86DRAFT_369649</name>
</gene>
<evidence type="ECO:0000313" key="2">
    <source>
        <dbReference type="EMBL" id="KAF2827546.1"/>
    </source>
</evidence>
<accession>A0A6A7A361</accession>
<feature type="chain" id="PRO_5025694594" evidence="1">
    <location>
        <begin position="21"/>
        <end position="149"/>
    </location>
</feature>
<proteinExistence type="predicted"/>
<keyword evidence="1" id="KW-0732">Signal</keyword>
<name>A0A6A7A361_9PLEO</name>
<organism evidence="2 3">
    <name type="scientific">Ophiobolus disseminans</name>
    <dbReference type="NCBI Taxonomy" id="1469910"/>
    <lineage>
        <taxon>Eukaryota</taxon>
        <taxon>Fungi</taxon>
        <taxon>Dikarya</taxon>
        <taxon>Ascomycota</taxon>
        <taxon>Pezizomycotina</taxon>
        <taxon>Dothideomycetes</taxon>
        <taxon>Pleosporomycetidae</taxon>
        <taxon>Pleosporales</taxon>
        <taxon>Pleosporineae</taxon>
        <taxon>Phaeosphaeriaceae</taxon>
        <taxon>Ophiobolus</taxon>
    </lineage>
</organism>
<sequence length="149" mass="15734">MALIFKSMAIVALSIFSVLGSPVEQAEGVAEFAPTLETRSDFTPLEKRADFQWRFYANGGCDHNSNPSDTWPSNGSPPGQGTVGSCFSAPLGINWNRVEVDVFFGNGGGAGLQTFCNVNCQGGASVKQQGTNCYLPISGCAIGSFRVIN</sequence>
<dbReference type="OrthoDB" id="4642857at2759"/>
<protein>
    <submittedName>
        <fullName evidence="2">Uncharacterized protein</fullName>
    </submittedName>
</protein>
<dbReference type="Proteomes" id="UP000799424">
    <property type="component" value="Unassembled WGS sequence"/>
</dbReference>
<keyword evidence="3" id="KW-1185">Reference proteome</keyword>
<evidence type="ECO:0000313" key="3">
    <source>
        <dbReference type="Proteomes" id="UP000799424"/>
    </source>
</evidence>